<dbReference type="SUPFAM" id="SSF52172">
    <property type="entry name" value="CheY-like"/>
    <property type="match status" value="1"/>
</dbReference>
<keyword evidence="3" id="KW-0238">DNA-binding</keyword>
<feature type="modified residue" description="4-aspartylphosphate" evidence="5">
    <location>
        <position position="56"/>
    </location>
</feature>
<dbReference type="PANTHER" id="PTHR43214">
    <property type="entry name" value="TWO-COMPONENT RESPONSE REGULATOR"/>
    <property type="match status" value="1"/>
</dbReference>
<evidence type="ECO:0000259" key="7">
    <source>
        <dbReference type="PROSITE" id="PS50110"/>
    </source>
</evidence>
<reference evidence="8 9" key="1">
    <citation type="submission" date="2023-12" db="EMBL/GenBank/DDBJ databases">
        <authorList>
            <person name="Easwaran N."/>
            <person name="Lazarus H.P.S."/>
        </authorList>
    </citation>
    <scope>NUCLEOTIDE SEQUENCE [LARGE SCALE GENOMIC DNA]</scope>
    <source>
        <strain evidence="8 9">VIT-2023</strain>
    </source>
</reference>
<evidence type="ECO:0000256" key="5">
    <source>
        <dbReference type="PROSITE-ProRule" id="PRU00169"/>
    </source>
</evidence>
<dbReference type="InterPro" id="IPR016032">
    <property type="entry name" value="Sig_transdc_resp-reg_C-effctor"/>
</dbReference>
<dbReference type="Pfam" id="PF00072">
    <property type="entry name" value="Response_reg"/>
    <property type="match status" value="1"/>
</dbReference>
<dbReference type="Pfam" id="PF00196">
    <property type="entry name" value="GerE"/>
    <property type="match status" value="1"/>
</dbReference>
<accession>A0ABU8EL85</accession>
<dbReference type="EMBL" id="JBAWKY010000003">
    <property type="protein sequence ID" value="MEI4463018.1"/>
    <property type="molecule type" value="Genomic_DNA"/>
</dbReference>
<dbReference type="InterPro" id="IPR001789">
    <property type="entry name" value="Sig_transdc_resp-reg_receiver"/>
</dbReference>
<dbReference type="RefSeq" id="WP_230088835.1">
    <property type="nucleotide sequence ID" value="NZ_JBAWKY010000003.1"/>
</dbReference>
<name>A0ABU8EL85_9BACL</name>
<dbReference type="PROSITE" id="PS50043">
    <property type="entry name" value="HTH_LUXR_2"/>
    <property type="match status" value="1"/>
</dbReference>
<dbReference type="InterPro" id="IPR058245">
    <property type="entry name" value="NreC/VraR/RcsB-like_REC"/>
</dbReference>
<evidence type="ECO:0000259" key="6">
    <source>
        <dbReference type="PROSITE" id="PS50043"/>
    </source>
</evidence>
<dbReference type="SMART" id="SM00421">
    <property type="entry name" value="HTH_LUXR"/>
    <property type="match status" value="1"/>
</dbReference>
<dbReference type="PROSITE" id="PS50110">
    <property type="entry name" value="RESPONSE_REGULATORY"/>
    <property type="match status" value="1"/>
</dbReference>
<evidence type="ECO:0000256" key="1">
    <source>
        <dbReference type="ARBA" id="ARBA00022553"/>
    </source>
</evidence>
<dbReference type="PROSITE" id="PS00622">
    <property type="entry name" value="HTH_LUXR_1"/>
    <property type="match status" value="1"/>
</dbReference>
<keyword evidence="2" id="KW-0805">Transcription regulation</keyword>
<dbReference type="InterPro" id="IPR000792">
    <property type="entry name" value="Tscrpt_reg_LuxR_C"/>
</dbReference>
<proteinExistence type="predicted"/>
<sequence>MESIRLLIVDDHVLIRNGLRLLLEKDESLQVVAEAEEGGEAIRLAIKYQPDVILLDVTMPGGLDGFVTSRAIHEEVPHSKIILLTMHDEEVYIQKAIEYHIPGYLSKNSDISELSSAIKRVFAGKIYYQTSMPEEELQHLLEGSKQKRHLSRREVEIVRLTVLGYTNIEIADKLVISPKTVENHKARVMMKLQLKHKHELVRFALKNDFIEF</sequence>
<keyword evidence="4" id="KW-0804">Transcription</keyword>
<dbReference type="InterPro" id="IPR011006">
    <property type="entry name" value="CheY-like_superfamily"/>
</dbReference>
<evidence type="ECO:0000256" key="3">
    <source>
        <dbReference type="ARBA" id="ARBA00023125"/>
    </source>
</evidence>
<dbReference type="PANTHER" id="PTHR43214:SF43">
    <property type="entry name" value="TWO-COMPONENT RESPONSE REGULATOR"/>
    <property type="match status" value="1"/>
</dbReference>
<comment type="caution">
    <text evidence="8">The sequence shown here is derived from an EMBL/GenBank/DDBJ whole genome shotgun (WGS) entry which is preliminary data.</text>
</comment>
<dbReference type="Gene3D" id="3.40.50.2300">
    <property type="match status" value="1"/>
</dbReference>
<dbReference type="CDD" id="cd17535">
    <property type="entry name" value="REC_NarL-like"/>
    <property type="match status" value="1"/>
</dbReference>
<feature type="domain" description="HTH luxR-type" evidence="6">
    <location>
        <begin position="143"/>
        <end position="208"/>
    </location>
</feature>
<evidence type="ECO:0000256" key="4">
    <source>
        <dbReference type="ARBA" id="ARBA00023163"/>
    </source>
</evidence>
<gene>
    <name evidence="8" type="ORF">SZL87_11320</name>
</gene>
<dbReference type="Proteomes" id="UP001387110">
    <property type="component" value="Unassembled WGS sequence"/>
</dbReference>
<protein>
    <submittedName>
        <fullName evidence="8">Response regulator transcription factor</fullName>
    </submittedName>
</protein>
<dbReference type="SUPFAM" id="SSF46894">
    <property type="entry name" value="C-terminal effector domain of the bipartite response regulators"/>
    <property type="match status" value="1"/>
</dbReference>
<dbReference type="PRINTS" id="PR00038">
    <property type="entry name" value="HTHLUXR"/>
</dbReference>
<dbReference type="SMART" id="SM00448">
    <property type="entry name" value="REC"/>
    <property type="match status" value="1"/>
</dbReference>
<dbReference type="CDD" id="cd06170">
    <property type="entry name" value="LuxR_C_like"/>
    <property type="match status" value="1"/>
</dbReference>
<dbReference type="InterPro" id="IPR039420">
    <property type="entry name" value="WalR-like"/>
</dbReference>
<evidence type="ECO:0000256" key="2">
    <source>
        <dbReference type="ARBA" id="ARBA00023015"/>
    </source>
</evidence>
<keyword evidence="1 5" id="KW-0597">Phosphoprotein</keyword>
<feature type="domain" description="Response regulatory" evidence="7">
    <location>
        <begin position="5"/>
        <end position="122"/>
    </location>
</feature>
<keyword evidence="9" id="KW-1185">Reference proteome</keyword>
<evidence type="ECO:0000313" key="9">
    <source>
        <dbReference type="Proteomes" id="UP001387110"/>
    </source>
</evidence>
<organism evidence="8 9">
    <name type="scientific">Exiguobacterium indicum</name>
    <dbReference type="NCBI Taxonomy" id="296995"/>
    <lineage>
        <taxon>Bacteria</taxon>
        <taxon>Bacillati</taxon>
        <taxon>Bacillota</taxon>
        <taxon>Bacilli</taxon>
        <taxon>Bacillales</taxon>
        <taxon>Bacillales Family XII. Incertae Sedis</taxon>
        <taxon>Exiguobacterium</taxon>
    </lineage>
</organism>
<evidence type="ECO:0000313" key="8">
    <source>
        <dbReference type="EMBL" id="MEI4463018.1"/>
    </source>
</evidence>